<feature type="compositionally biased region" description="Low complexity" evidence="1">
    <location>
        <begin position="164"/>
        <end position="173"/>
    </location>
</feature>
<feature type="chain" id="PRO_5046797001" evidence="2">
    <location>
        <begin position="29"/>
        <end position="224"/>
    </location>
</feature>
<evidence type="ECO:0000256" key="1">
    <source>
        <dbReference type="SAM" id="MobiDB-lite"/>
    </source>
</evidence>
<gene>
    <name evidence="3" type="ORF">FEG63_27065</name>
</gene>
<feature type="region of interest" description="Disordered" evidence="1">
    <location>
        <begin position="164"/>
        <end position="224"/>
    </location>
</feature>
<dbReference type="Proteomes" id="UP000708347">
    <property type="component" value="Unassembled WGS sequence"/>
</dbReference>
<comment type="caution">
    <text evidence="3">The sequence shown here is derived from an EMBL/GenBank/DDBJ whole genome shotgun (WGS) entry which is preliminary data.</text>
</comment>
<reference evidence="3 4" key="1">
    <citation type="submission" date="2019-05" db="EMBL/GenBank/DDBJ databases">
        <title>Mycolicibacterium sphagni ENV482 genome assembly.</title>
        <authorList>
            <person name="Chen W."/>
            <person name="Faulkner N.W."/>
            <person name="Hyman M.R."/>
        </authorList>
    </citation>
    <scope>NUCLEOTIDE SEQUENCE [LARGE SCALE GENOMIC DNA]</scope>
    <source>
        <strain evidence="3 4">ENV482</strain>
    </source>
</reference>
<evidence type="ECO:0000256" key="2">
    <source>
        <dbReference type="SAM" id="SignalP"/>
    </source>
</evidence>
<keyword evidence="2" id="KW-0732">Signal</keyword>
<sequence length="224" mass="22417">MTRFQNTVVRPFTALAGAGILTLGSVTAPPVTSAALPQTEVHAVQLAAVTAPAAPASAIRPAAASQTADDTTSTTPPDFLAFAAEILAYLDSLGLGAGPGLAAIGLSGFVVAFAATAYVWNTFADTVNPGLRFLRVPRVPKFPVCFAGQSCSSSAAAQARVAAPASSPVKPAGRGVATSQRVAATNDGNKSTPAKVRGAKKSTSSATPETGMGNSKRARNTAAH</sequence>
<evidence type="ECO:0000313" key="3">
    <source>
        <dbReference type="EMBL" id="NTY63187.1"/>
    </source>
</evidence>
<protein>
    <submittedName>
        <fullName evidence="3">Uncharacterized protein</fullName>
    </submittedName>
</protein>
<accession>A0ABX2K2J0</accession>
<feature type="compositionally biased region" description="Polar residues" evidence="1">
    <location>
        <begin position="177"/>
        <end position="192"/>
    </location>
</feature>
<dbReference type="EMBL" id="VBSB01000035">
    <property type="protein sequence ID" value="NTY63187.1"/>
    <property type="molecule type" value="Genomic_DNA"/>
</dbReference>
<evidence type="ECO:0000313" key="4">
    <source>
        <dbReference type="Proteomes" id="UP000708347"/>
    </source>
</evidence>
<dbReference type="RefSeq" id="WP_174400833.1">
    <property type="nucleotide sequence ID" value="NZ_VBSB01000035.1"/>
</dbReference>
<name>A0ABX2K2J0_9MYCO</name>
<proteinExistence type="predicted"/>
<organism evidence="3 4">
    <name type="scientific">Mycolicibacterium sphagni</name>
    <dbReference type="NCBI Taxonomy" id="1786"/>
    <lineage>
        <taxon>Bacteria</taxon>
        <taxon>Bacillati</taxon>
        <taxon>Actinomycetota</taxon>
        <taxon>Actinomycetes</taxon>
        <taxon>Mycobacteriales</taxon>
        <taxon>Mycobacteriaceae</taxon>
        <taxon>Mycolicibacterium</taxon>
    </lineage>
</organism>
<keyword evidence="4" id="KW-1185">Reference proteome</keyword>
<feature type="signal peptide" evidence="2">
    <location>
        <begin position="1"/>
        <end position="28"/>
    </location>
</feature>